<name>A0A6A4S3G5_SCOMX</name>
<dbReference type="AlphaFoldDB" id="A0A6A4S3G5"/>
<gene>
    <name evidence="2" type="ORF">F2P81_018018</name>
</gene>
<evidence type="ECO:0000256" key="1">
    <source>
        <dbReference type="SAM" id="MobiDB-lite"/>
    </source>
</evidence>
<feature type="region of interest" description="Disordered" evidence="1">
    <location>
        <begin position="49"/>
        <end position="91"/>
    </location>
</feature>
<sequence length="91" mass="9928">MDRSGGLRFSFFCRSSTPALTMTDVEDEVHAADNRLIHRSVYQLFLSPGATAPSALSPPDCRTSSAWDTTDPEPPDPPRVRAPGPLDVSRE</sequence>
<dbReference type="EMBL" id="VEVO01000016">
    <property type="protein sequence ID" value="KAF0028913.1"/>
    <property type="molecule type" value="Genomic_DNA"/>
</dbReference>
<proteinExistence type="predicted"/>
<reference evidence="2 3" key="1">
    <citation type="submission" date="2019-06" db="EMBL/GenBank/DDBJ databases">
        <title>Draft genomes of female and male turbot (Scophthalmus maximus).</title>
        <authorList>
            <person name="Xu H."/>
            <person name="Xu X.-W."/>
            <person name="Shao C."/>
            <person name="Chen S."/>
        </authorList>
    </citation>
    <scope>NUCLEOTIDE SEQUENCE [LARGE SCALE GENOMIC DNA]</scope>
    <source>
        <strain evidence="2">Ysfricsl-2016a</strain>
        <tissue evidence="2">Blood</tissue>
    </source>
</reference>
<accession>A0A6A4S3G5</accession>
<organism evidence="2 3">
    <name type="scientific">Scophthalmus maximus</name>
    <name type="common">Turbot</name>
    <name type="synonym">Psetta maxima</name>
    <dbReference type="NCBI Taxonomy" id="52904"/>
    <lineage>
        <taxon>Eukaryota</taxon>
        <taxon>Metazoa</taxon>
        <taxon>Chordata</taxon>
        <taxon>Craniata</taxon>
        <taxon>Vertebrata</taxon>
        <taxon>Euteleostomi</taxon>
        <taxon>Actinopterygii</taxon>
        <taxon>Neopterygii</taxon>
        <taxon>Teleostei</taxon>
        <taxon>Neoteleostei</taxon>
        <taxon>Acanthomorphata</taxon>
        <taxon>Carangaria</taxon>
        <taxon>Pleuronectiformes</taxon>
        <taxon>Pleuronectoidei</taxon>
        <taxon>Scophthalmidae</taxon>
        <taxon>Scophthalmus</taxon>
    </lineage>
</organism>
<evidence type="ECO:0000313" key="2">
    <source>
        <dbReference type="EMBL" id="KAF0028913.1"/>
    </source>
</evidence>
<evidence type="ECO:0000313" key="3">
    <source>
        <dbReference type="Proteomes" id="UP000438429"/>
    </source>
</evidence>
<comment type="caution">
    <text evidence="2">The sequence shown here is derived from an EMBL/GenBank/DDBJ whole genome shotgun (WGS) entry which is preliminary data.</text>
</comment>
<dbReference type="Proteomes" id="UP000438429">
    <property type="component" value="Unassembled WGS sequence"/>
</dbReference>
<protein>
    <submittedName>
        <fullName evidence="2">Uncharacterized protein</fullName>
    </submittedName>
</protein>